<feature type="region of interest" description="Disordered" evidence="1">
    <location>
        <begin position="1"/>
        <end position="98"/>
    </location>
</feature>
<dbReference type="Proteomes" id="UP001163846">
    <property type="component" value="Unassembled WGS sequence"/>
</dbReference>
<dbReference type="AlphaFoldDB" id="A0AA38PGZ9"/>
<protein>
    <submittedName>
        <fullName evidence="2">Uncharacterized protein</fullName>
    </submittedName>
</protein>
<proteinExistence type="predicted"/>
<gene>
    <name evidence="2" type="ORF">F5878DRAFT_696866</name>
</gene>
<feature type="compositionally biased region" description="Acidic residues" evidence="1">
    <location>
        <begin position="52"/>
        <end position="68"/>
    </location>
</feature>
<evidence type="ECO:0000313" key="3">
    <source>
        <dbReference type="Proteomes" id="UP001163846"/>
    </source>
</evidence>
<feature type="compositionally biased region" description="Basic and acidic residues" evidence="1">
    <location>
        <begin position="370"/>
        <end position="379"/>
    </location>
</feature>
<dbReference type="EMBL" id="MU805996">
    <property type="protein sequence ID" value="KAJ3842733.1"/>
    <property type="molecule type" value="Genomic_DNA"/>
</dbReference>
<evidence type="ECO:0000256" key="1">
    <source>
        <dbReference type="SAM" id="MobiDB-lite"/>
    </source>
</evidence>
<sequence>MTSLSQLSSFRTVSPKNISQISQMTNPTRRPSTPLSLPEVQALSEPEKSEFSDDEHEELEEEEEEVDELIEHQELVDDDDVQVPSSSSPAQTPITPTPHCNTSASHYSAVGIGIDNDQGVWMRSPSTPSRPRRKQIQIRTAPVIPCYTDSGSSIARSSLAPFRIIGDRQPLFETVSDEDCPSSYTISSANNRLKSSSNDIFAKSTSTGSSSTQKVPPQTPRSRIQTDTGTEQVRVIDLTLSDDCDDLVDSSVQRKTRSERDLTLRTLPSVHSRSVGAGDRAENAIDLDSYLEQLEHENTSTTSSFTDVCSSQKPSDVYEQSRCESVVALTSEEYQASQLGAHERLYERTTPNALSPSLHKTESSLAPIASDHESSERDEIHEDVWPQRFHLRLLYRQDKRSDPLTSRFVCACCDSDNRKLFPTPQKFRSSPAPSVTSFVQVEGRDFESKMIQHAWDKHRQCNMYKNIVHMSKEEVGRSVNEIRRQKQQTQKARKMNAVAAVSGDLREPSFELEKTS</sequence>
<reference evidence="2" key="1">
    <citation type="submission" date="2022-08" db="EMBL/GenBank/DDBJ databases">
        <authorList>
            <consortium name="DOE Joint Genome Institute"/>
            <person name="Min B."/>
            <person name="Riley R."/>
            <person name="Sierra-Patev S."/>
            <person name="Naranjo-Ortiz M."/>
            <person name="Looney B."/>
            <person name="Konkel Z."/>
            <person name="Slot J.C."/>
            <person name="Sakamoto Y."/>
            <person name="Steenwyk J.L."/>
            <person name="Rokas A."/>
            <person name="Carro J."/>
            <person name="Camarero S."/>
            <person name="Ferreira P."/>
            <person name="Molpeceres G."/>
            <person name="Ruiz-Duenas F.J."/>
            <person name="Serrano A."/>
            <person name="Henrissat B."/>
            <person name="Drula E."/>
            <person name="Hughes K.W."/>
            <person name="Mata J.L."/>
            <person name="Ishikawa N.K."/>
            <person name="Vargas-Isla R."/>
            <person name="Ushijima S."/>
            <person name="Smith C.A."/>
            <person name="Ahrendt S."/>
            <person name="Andreopoulos W."/>
            <person name="He G."/>
            <person name="Labutti K."/>
            <person name="Lipzen A."/>
            <person name="Ng V."/>
            <person name="Sandor L."/>
            <person name="Barry K."/>
            <person name="Martinez A.T."/>
            <person name="Xiao Y."/>
            <person name="Gibbons J.G."/>
            <person name="Terashima K."/>
            <person name="Hibbett D.S."/>
            <person name="Grigoriev I.V."/>
        </authorList>
    </citation>
    <scope>NUCLEOTIDE SEQUENCE</scope>
    <source>
        <strain evidence="2">TFB9207</strain>
    </source>
</reference>
<feature type="compositionally biased region" description="Polar residues" evidence="1">
    <location>
        <begin position="213"/>
        <end position="229"/>
    </location>
</feature>
<name>A0AA38PGZ9_9AGAR</name>
<organism evidence="2 3">
    <name type="scientific">Lentinula raphanica</name>
    <dbReference type="NCBI Taxonomy" id="153919"/>
    <lineage>
        <taxon>Eukaryota</taxon>
        <taxon>Fungi</taxon>
        <taxon>Dikarya</taxon>
        <taxon>Basidiomycota</taxon>
        <taxon>Agaricomycotina</taxon>
        <taxon>Agaricomycetes</taxon>
        <taxon>Agaricomycetidae</taxon>
        <taxon>Agaricales</taxon>
        <taxon>Marasmiineae</taxon>
        <taxon>Omphalotaceae</taxon>
        <taxon>Lentinula</taxon>
    </lineage>
</organism>
<feature type="region of interest" description="Disordered" evidence="1">
    <location>
        <begin position="353"/>
        <end position="379"/>
    </location>
</feature>
<comment type="caution">
    <text evidence="2">The sequence shown here is derived from an EMBL/GenBank/DDBJ whole genome shotgun (WGS) entry which is preliminary data.</text>
</comment>
<feature type="compositionally biased region" description="Polar residues" evidence="1">
    <location>
        <begin position="1"/>
        <end position="35"/>
    </location>
</feature>
<evidence type="ECO:0000313" key="2">
    <source>
        <dbReference type="EMBL" id="KAJ3842733.1"/>
    </source>
</evidence>
<accession>A0AA38PGZ9</accession>
<keyword evidence="3" id="KW-1185">Reference proteome</keyword>
<feature type="region of interest" description="Disordered" evidence="1">
    <location>
        <begin position="200"/>
        <end position="229"/>
    </location>
</feature>